<organism evidence="2 3">
    <name type="scientific">Musa troglodytarum</name>
    <name type="common">fe'i banana</name>
    <dbReference type="NCBI Taxonomy" id="320322"/>
    <lineage>
        <taxon>Eukaryota</taxon>
        <taxon>Viridiplantae</taxon>
        <taxon>Streptophyta</taxon>
        <taxon>Embryophyta</taxon>
        <taxon>Tracheophyta</taxon>
        <taxon>Spermatophyta</taxon>
        <taxon>Magnoliopsida</taxon>
        <taxon>Liliopsida</taxon>
        <taxon>Zingiberales</taxon>
        <taxon>Musaceae</taxon>
        <taxon>Musa</taxon>
    </lineage>
</organism>
<dbReference type="EMBL" id="CP097510">
    <property type="protein sequence ID" value="URE23152.1"/>
    <property type="molecule type" value="Genomic_DNA"/>
</dbReference>
<dbReference type="GO" id="GO:0016747">
    <property type="term" value="F:acyltransferase activity, transferring groups other than amino-acyl groups"/>
    <property type="evidence" value="ECO:0007669"/>
    <property type="project" value="InterPro"/>
</dbReference>
<dbReference type="PROSITE" id="PS51186">
    <property type="entry name" value="GNAT"/>
    <property type="match status" value="1"/>
</dbReference>
<keyword evidence="3" id="KW-1185">Reference proteome</keyword>
<dbReference type="CDD" id="cd04301">
    <property type="entry name" value="NAT_SF"/>
    <property type="match status" value="1"/>
</dbReference>
<dbReference type="Pfam" id="PF00583">
    <property type="entry name" value="Acetyltransf_1"/>
    <property type="match status" value="1"/>
</dbReference>
<evidence type="ECO:0000313" key="3">
    <source>
        <dbReference type="Proteomes" id="UP001055439"/>
    </source>
</evidence>
<feature type="domain" description="N-acetyltransferase" evidence="1">
    <location>
        <begin position="20"/>
        <end position="176"/>
    </location>
</feature>
<dbReference type="SUPFAM" id="SSF55729">
    <property type="entry name" value="Acyl-CoA N-acyltransferases (Nat)"/>
    <property type="match status" value="1"/>
</dbReference>
<dbReference type="PANTHER" id="PTHR47542:SF2">
    <property type="entry name" value="ACYL-COA N-ACYLTRANSFERASES (NAT) SUPERFAMILY PROTEIN"/>
    <property type="match status" value="1"/>
</dbReference>
<evidence type="ECO:0000313" key="2">
    <source>
        <dbReference type="EMBL" id="URE23152.1"/>
    </source>
</evidence>
<protein>
    <submittedName>
        <fullName evidence="2">FR47-like protein</fullName>
    </submittedName>
</protein>
<evidence type="ECO:0000259" key="1">
    <source>
        <dbReference type="PROSITE" id="PS51186"/>
    </source>
</evidence>
<dbReference type="AlphaFoldDB" id="A0A9E7KLB6"/>
<dbReference type="Proteomes" id="UP001055439">
    <property type="component" value="Chromosome 8"/>
</dbReference>
<sequence>MDTDVSRSSRARCRESMAAAAISDLDPLKDAAAVVEEIVRLERKIFPKHESLAKSFHDELRKRNSGVMYLKTNKGKEGEEEIVGYVMYSWISSLCASITKLAVKESHRGQGHGEALLKAAIQRCRRRTIQRICLHVDPTRVAALCLYRKLGFQVDELIRHYYSPGRDAFRMYLEFDE</sequence>
<name>A0A9E7KLB6_9LILI</name>
<dbReference type="PANTHER" id="PTHR47542">
    <property type="entry name" value="ACYL-COA N-ACYLTRANSFERASES (NAT) SUPERFAMILY PROTEIN"/>
    <property type="match status" value="1"/>
</dbReference>
<reference evidence="2" key="1">
    <citation type="submission" date="2022-05" db="EMBL/GenBank/DDBJ databases">
        <title>The Musa troglodytarum L. genome provides insights into the mechanism of non-climacteric behaviour and enrichment of carotenoids.</title>
        <authorList>
            <person name="Wang J."/>
        </authorList>
    </citation>
    <scope>NUCLEOTIDE SEQUENCE</scope>
    <source>
        <tissue evidence="2">Leaf</tissue>
    </source>
</reference>
<dbReference type="InterPro" id="IPR016181">
    <property type="entry name" value="Acyl_CoA_acyltransferase"/>
</dbReference>
<dbReference type="OrthoDB" id="41532at2759"/>
<gene>
    <name evidence="2" type="ORF">MUK42_17878</name>
</gene>
<accession>A0A9E7KLB6</accession>
<dbReference type="InterPro" id="IPR000182">
    <property type="entry name" value="GNAT_dom"/>
</dbReference>
<proteinExistence type="predicted"/>
<dbReference type="Gene3D" id="3.40.630.30">
    <property type="match status" value="1"/>
</dbReference>